<evidence type="ECO:0000313" key="2">
    <source>
        <dbReference type="EMBL" id="KAF7674950.1"/>
    </source>
</evidence>
<sequence length="209" mass="23986">MKLPDGKTLRAGDHVSRDSQEEADAIFLRNQEASPLLQLPGEIRNKIYRYALGSHHIYLNEHYHNFKKIVIRGVDGKRISKDDLFALGYTCQQIHSESAVLLFSLNEFFSYFWSMFEVQRCELFTPSQRNAIRNISVTICCFRHFKGSDITIANTFGGLERITLVATAGLYNTNLGGDAVNIDKIKRELFQLFGREMEVILKTRGNLYK</sequence>
<dbReference type="PANTHER" id="PTHR38790:SF4">
    <property type="entry name" value="2EXR DOMAIN-CONTAINING PROTEIN"/>
    <property type="match status" value="1"/>
</dbReference>
<gene>
    <name evidence="2" type="ORF">GT037_006713</name>
</gene>
<dbReference type="InterPro" id="IPR056632">
    <property type="entry name" value="DUF7730"/>
</dbReference>
<proteinExistence type="predicted"/>
<protein>
    <recommendedName>
        <fullName evidence="1">DUF7730 domain-containing protein</fullName>
    </recommendedName>
</protein>
<reference evidence="2" key="2">
    <citation type="submission" date="2020-08" db="EMBL/GenBank/DDBJ databases">
        <title>Draft Genome Sequence of Cumin Blight Pathogen Alternaria burnsii.</title>
        <authorList>
            <person name="Feng Z."/>
        </authorList>
    </citation>
    <scope>NUCLEOTIDE SEQUENCE</scope>
    <source>
        <strain evidence="2">CBS107.38</strain>
    </source>
</reference>
<dbReference type="EMBL" id="JAAABM010000009">
    <property type="protein sequence ID" value="KAF7674950.1"/>
    <property type="molecule type" value="Genomic_DNA"/>
</dbReference>
<dbReference type="Pfam" id="PF24864">
    <property type="entry name" value="DUF7730"/>
    <property type="match status" value="1"/>
</dbReference>
<feature type="domain" description="DUF7730" evidence="1">
    <location>
        <begin position="30"/>
        <end position="138"/>
    </location>
</feature>
<dbReference type="RefSeq" id="XP_038785232.1">
    <property type="nucleotide sequence ID" value="XM_038931760.1"/>
</dbReference>
<dbReference type="AlphaFoldDB" id="A0A8H7EGI4"/>
<dbReference type="GeneID" id="62204938"/>
<evidence type="ECO:0000313" key="3">
    <source>
        <dbReference type="Proteomes" id="UP000596902"/>
    </source>
</evidence>
<name>A0A8H7EGI4_9PLEO</name>
<keyword evidence="3" id="KW-1185">Reference proteome</keyword>
<dbReference type="Proteomes" id="UP000596902">
    <property type="component" value="Unassembled WGS sequence"/>
</dbReference>
<accession>A0A8H7EGI4</accession>
<dbReference type="PANTHER" id="PTHR38790">
    <property type="entry name" value="2EXR DOMAIN-CONTAINING PROTEIN-RELATED"/>
    <property type="match status" value="1"/>
</dbReference>
<organism evidence="2 3">
    <name type="scientific">Alternaria burnsii</name>
    <dbReference type="NCBI Taxonomy" id="1187904"/>
    <lineage>
        <taxon>Eukaryota</taxon>
        <taxon>Fungi</taxon>
        <taxon>Dikarya</taxon>
        <taxon>Ascomycota</taxon>
        <taxon>Pezizomycotina</taxon>
        <taxon>Dothideomycetes</taxon>
        <taxon>Pleosporomycetidae</taxon>
        <taxon>Pleosporales</taxon>
        <taxon>Pleosporineae</taxon>
        <taxon>Pleosporaceae</taxon>
        <taxon>Alternaria</taxon>
        <taxon>Alternaria sect. Alternaria</taxon>
    </lineage>
</organism>
<comment type="caution">
    <text evidence="2">The sequence shown here is derived from an EMBL/GenBank/DDBJ whole genome shotgun (WGS) entry which is preliminary data.</text>
</comment>
<reference evidence="2" key="1">
    <citation type="submission" date="2020-01" db="EMBL/GenBank/DDBJ databases">
        <authorList>
            <person name="Feng Z.H.Z."/>
        </authorList>
    </citation>
    <scope>NUCLEOTIDE SEQUENCE</scope>
    <source>
        <strain evidence="2">CBS107.38</strain>
    </source>
</reference>
<evidence type="ECO:0000259" key="1">
    <source>
        <dbReference type="Pfam" id="PF24864"/>
    </source>
</evidence>